<protein>
    <submittedName>
        <fullName evidence="2">Uncharacterized protein</fullName>
    </submittedName>
</protein>
<feature type="compositionally biased region" description="Basic and acidic residues" evidence="1">
    <location>
        <begin position="600"/>
        <end position="611"/>
    </location>
</feature>
<accession>A0A699YLV8</accession>
<evidence type="ECO:0000256" key="1">
    <source>
        <dbReference type="SAM" id="MobiDB-lite"/>
    </source>
</evidence>
<feature type="region of interest" description="Disordered" evidence="1">
    <location>
        <begin position="461"/>
        <end position="480"/>
    </location>
</feature>
<gene>
    <name evidence="2" type="ORF">HaLaN_02664</name>
</gene>
<feature type="compositionally biased region" description="Low complexity" evidence="1">
    <location>
        <begin position="461"/>
        <end position="470"/>
    </location>
</feature>
<reference evidence="2 3" key="1">
    <citation type="submission" date="2020-02" db="EMBL/GenBank/DDBJ databases">
        <title>Draft genome sequence of Haematococcus lacustris strain NIES-144.</title>
        <authorList>
            <person name="Morimoto D."/>
            <person name="Nakagawa S."/>
            <person name="Yoshida T."/>
            <person name="Sawayama S."/>
        </authorList>
    </citation>
    <scope>NUCLEOTIDE SEQUENCE [LARGE SCALE GENOMIC DNA]</scope>
    <source>
        <strain evidence="2 3">NIES-144</strain>
    </source>
</reference>
<evidence type="ECO:0000313" key="2">
    <source>
        <dbReference type="EMBL" id="GFH07804.1"/>
    </source>
</evidence>
<sequence length="611" mass="65756">MADQLSLLPGHHIQLPGCHCCLHLSCGVHRMAQQPAPVGWILHPVINHQLPLLKPQQAPLQSHLSLHGCSRYHPTLPHQPADVQPAHHAAHIVPSRTFAPARDTDFLSLPAKRTVSMLLKLSPAACRRDPPCCHQRGGEGLLRGGRGGEGALPARQPLPRWAECSRPEVRDGCLGDWDVCVHGLAVQAERVGYANGKQAAHEKASQSSCGKWSMRWASLHFLPWYVLSLSRAARASPETFMFRCASVRSGCSASSRSPMSLSGSSGTSLGTLLQAIGLRVLGVESSCIVATQRSSALCRIATGVDCSKATSTCNRYEQNPLLPFNLQSREDTESRRPACTSATWSSVCVPAKLQALRQPAAWQCVVAAGLPWASYSAMLKAWLEPTVEPHCRHLGQSPHGVPSPTLWLQPTWSQSNARAMQTISMPTAAILPQAPISTTPTSQTQEQAFSTSSAAPAIATANTTAAASSTQPPGGCSHQGSWSWALPHHIQSAQPSFTLLLARESAGRWLRQLASQHALLRAAAAATGWLLAKRLRTEPEPFEAEFDDDELEGGEFEDLAGGVIFADFELGSSFPDLEPLVLPPLEDLDEAEDAMDDVLDGPRPKKKETAS</sequence>
<dbReference type="Proteomes" id="UP000485058">
    <property type="component" value="Unassembled WGS sequence"/>
</dbReference>
<evidence type="ECO:0000313" key="3">
    <source>
        <dbReference type="Proteomes" id="UP000485058"/>
    </source>
</evidence>
<comment type="caution">
    <text evidence="2">The sequence shown here is derived from an EMBL/GenBank/DDBJ whole genome shotgun (WGS) entry which is preliminary data.</text>
</comment>
<feature type="region of interest" description="Disordered" evidence="1">
    <location>
        <begin position="585"/>
        <end position="611"/>
    </location>
</feature>
<keyword evidence="3" id="KW-1185">Reference proteome</keyword>
<organism evidence="2 3">
    <name type="scientific">Haematococcus lacustris</name>
    <name type="common">Green alga</name>
    <name type="synonym">Haematococcus pluvialis</name>
    <dbReference type="NCBI Taxonomy" id="44745"/>
    <lineage>
        <taxon>Eukaryota</taxon>
        <taxon>Viridiplantae</taxon>
        <taxon>Chlorophyta</taxon>
        <taxon>core chlorophytes</taxon>
        <taxon>Chlorophyceae</taxon>
        <taxon>CS clade</taxon>
        <taxon>Chlamydomonadales</taxon>
        <taxon>Haematococcaceae</taxon>
        <taxon>Haematococcus</taxon>
    </lineage>
</organism>
<feature type="region of interest" description="Disordered" evidence="1">
    <location>
        <begin position="437"/>
        <end position="456"/>
    </location>
</feature>
<dbReference type="EMBL" id="BLLF01000117">
    <property type="protein sequence ID" value="GFH07804.1"/>
    <property type="molecule type" value="Genomic_DNA"/>
</dbReference>
<feature type="compositionally biased region" description="Acidic residues" evidence="1">
    <location>
        <begin position="586"/>
        <end position="599"/>
    </location>
</feature>
<dbReference type="AlphaFoldDB" id="A0A699YLV8"/>
<name>A0A699YLV8_HAELA</name>
<proteinExistence type="predicted"/>
<feature type="compositionally biased region" description="Polar residues" evidence="1">
    <location>
        <begin position="437"/>
        <end position="447"/>
    </location>
</feature>